<dbReference type="Proteomes" id="UP001183794">
    <property type="component" value="Unassembled WGS sequence"/>
</dbReference>
<comment type="similarity">
    <text evidence="9">Belongs to the TrpF family.</text>
</comment>
<keyword evidence="5 9" id="KW-0028">Amino-acid biosynthesis</keyword>
<keyword evidence="7 9" id="KW-0057">Aromatic amino acid biosynthesis</keyword>
<comment type="catalytic activity">
    <reaction evidence="1 9">
        <text>N-(5-phospho-beta-D-ribosyl)anthranilate = 1-(2-carboxyphenylamino)-1-deoxy-D-ribulose 5-phosphate</text>
        <dbReference type="Rhea" id="RHEA:21540"/>
        <dbReference type="ChEBI" id="CHEBI:18277"/>
        <dbReference type="ChEBI" id="CHEBI:58613"/>
        <dbReference type="EC" id="5.3.1.24"/>
    </reaction>
</comment>
<name>A0ABU2B3W2_9MICC</name>
<dbReference type="InterPro" id="IPR001240">
    <property type="entry name" value="PRAI_dom"/>
</dbReference>
<evidence type="ECO:0000259" key="10">
    <source>
        <dbReference type="Pfam" id="PF00697"/>
    </source>
</evidence>
<evidence type="ECO:0000256" key="6">
    <source>
        <dbReference type="ARBA" id="ARBA00022822"/>
    </source>
</evidence>
<dbReference type="InterPro" id="IPR013785">
    <property type="entry name" value="Aldolase_TIM"/>
</dbReference>
<keyword evidence="8 9" id="KW-0413">Isomerase</keyword>
<comment type="pathway">
    <text evidence="2 9">Amino-acid biosynthesis; L-tryptophan biosynthesis; L-tryptophan from chorismate: step 3/5.</text>
</comment>
<evidence type="ECO:0000256" key="9">
    <source>
        <dbReference type="HAMAP-Rule" id="MF_00135"/>
    </source>
</evidence>
<evidence type="ECO:0000313" key="11">
    <source>
        <dbReference type="EMBL" id="MDR7347094.1"/>
    </source>
</evidence>
<evidence type="ECO:0000256" key="5">
    <source>
        <dbReference type="ARBA" id="ARBA00022605"/>
    </source>
</evidence>
<evidence type="ECO:0000256" key="1">
    <source>
        <dbReference type="ARBA" id="ARBA00001164"/>
    </source>
</evidence>
<dbReference type="PANTHER" id="PTHR42894">
    <property type="entry name" value="N-(5'-PHOSPHORIBOSYL)ANTHRANILATE ISOMERASE"/>
    <property type="match status" value="1"/>
</dbReference>
<dbReference type="RefSeq" id="WP_310172868.1">
    <property type="nucleotide sequence ID" value="NZ_BAABHE010000002.1"/>
</dbReference>
<dbReference type="Pfam" id="PF00697">
    <property type="entry name" value="PRAI"/>
    <property type="match status" value="1"/>
</dbReference>
<keyword evidence="6 9" id="KW-0822">Tryptophan biosynthesis</keyword>
<protein>
    <recommendedName>
        <fullName evidence="4 9">N-(5'-phosphoribosyl)anthranilate isomerase</fullName>
        <shortName evidence="9">PRAI</shortName>
        <ecNumber evidence="3 9">5.3.1.24</ecNumber>
    </recommendedName>
</protein>
<proteinExistence type="inferred from homology"/>
<evidence type="ECO:0000256" key="2">
    <source>
        <dbReference type="ARBA" id="ARBA00004664"/>
    </source>
</evidence>
<comment type="caution">
    <text evidence="11">The sequence shown here is derived from an EMBL/GenBank/DDBJ whole genome shotgun (WGS) entry which is preliminary data.</text>
</comment>
<organism evidence="11 12">
    <name type="scientific">Enteractinococcus fodinae</name>
    <dbReference type="NCBI Taxonomy" id="684663"/>
    <lineage>
        <taxon>Bacteria</taxon>
        <taxon>Bacillati</taxon>
        <taxon>Actinomycetota</taxon>
        <taxon>Actinomycetes</taxon>
        <taxon>Micrococcales</taxon>
        <taxon>Micrococcaceae</taxon>
    </lineage>
</organism>
<dbReference type="GO" id="GO:0004640">
    <property type="term" value="F:phosphoribosylanthranilate isomerase activity"/>
    <property type="evidence" value="ECO:0007669"/>
    <property type="project" value="UniProtKB-EC"/>
</dbReference>
<dbReference type="EC" id="5.3.1.24" evidence="3 9"/>
<keyword evidence="12" id="KW-1185">Reference proteome</keyword>
<evidence type="ECO:0000256" key="3">
    <source>
        <dbReference type="ARBA" id="ARBA00012572"/>
    </source>
</evidence>
<sequence>MTDLFVKVCGITTAEQLRWAIDLGYDAVGFMRAPESKRLVDVETARELIAAADGQIQTFAVGLTLEHVAPLQEAVDTVQLYEYAEVPSLALASATPPVSTAGLDYWFFDASHGTGTFIEIPAWVQEVDARRILAGGLRPDNVAEVVATHRPDGVDVSSGVETAPGVKDYELMKAFIEAARGVKRD</sequence>
<dbReference type="CDD" id="cd00405">
    <property type="entry name" value="PRAI"/>
    <property type="match status" value="1"/>
</dbReference>
<dbReference type="InterPro" id="IPR011060">
    <property type="entry name" value="RibuloseP-bd_barrel"/>
</dbReference>
<dbReference type="HAMAP" id="MF_00135">
    <property type="entry name" value="PRAI"/>
    <property type="match status" value="1"/>
</dbReference>
<gene>
    <name evidence="9" type="primary">trpF</name>
    <name evidence="11" type="ORF">J2S62_001351</name>
</gene>
<evidence type="ECO:0000256" key="4">
    <source>
        <dbReference type="ARBA" id="ARBA00022272"/>
    </source>
</evidence>
<evidence type="ECO:0000256" key="8">
    <source>
        <dbReference type="ARBA" id="ARBA00023235"/>
    </source>
</evidence>
<dbReference type="PANTHER" id="PTHR42894:SF1">
    <property type="entry name" value="N-(5'-PHOSPHORIBOSYL)ANTHRANILATE ISOMERASE"/>
    <property type="match status" value="1"/>
</dbReference>
<evidence type="ECO:0000313" key="12">
    <source>
        <dbReference type="Proteomes" id="UP001183794"/>
    </source>
</evidence>
<dbReference type="InterPro" id="IPR044643">
    <property type="entry name" value="TrpF_fam"/>
</dbReference>
<evidence type="ECO:0000256" key="7">
    <source>
        <dbReference type="ARBA" id="ARBA00023141"/>
    </source>
</evidence>
<reference evidence="11 12" key="1">
    <citation type="submission" date="2023-07" db="EMBL/GenBank/DDBJ databases">
        <title>Sequencing the genomes of 1000 actinobacteria strains.</title>
        <authorList>
            <person name="Klenk H.-P."/>
        </authorList>
    </citation>
    <scope>NUCLEOTIDE SEQUENCE [LARGE SCALE GENOMIC DNA]</scope>
    <source>
        <strain evidence="11 12">DSM 22966</strain>
    </source>
</reference>
<dbReference type="EMBL" id="JAVDYJ010000001">
    <property type="protein sequence ID" value="MDR7347094.1"/>
    <property type="molecule type" value="Genomic_DNA"/>
</dbReference>
<accession>A0ABU2B3W2</accession>
<dbReference type="Gene3D" id="3.20.20.70">
    <property type="entry name" value="Aldolase class I"/>
    <property type="match status" value="2"/>
</dbReference>
<feature type="domain" description="N-(5'phosphoribosyl) anthranilate isomerase (PRAI)" evidence="10">
    <location>
        <begin position="105"/>
        <end position="177"/>
    </location>
</feature>
<dbReference type="SUPFAM" id="SSF51366">
    <property type="entry name" value="Ribulose-phoshate binding barrel"/>
    <property type="match status" value="1"/>
</dbReference>